<sequence>MGLSGDGNGGGGSCKEDNASEDTLATGGCSTPKGPRFRIPEKLSCPPAPKKPKLCSKGESSPVVFYTSPDIEVFFATRPEEKNCSRKLPL</sequence>
<gene>
    <name evidence="4" type="ORF">SLEP1_g35129</name>
</gene>
<protein>
    <submittedName>
        <fullName evidence="4">Uncharacterized protein</fullName>
    </submittedName>
</protein>
<evidence type="ECO:0000256" key="3">
    <source>
        <dbReference type="SAM" id="MobiDB-lite"/>
    </source>
</evidence>
<reference evidence="4 5" key="1">
    <citation type="journal article" date="2021" name="Commun. Biol.">
        <title>The genome of Shorea leprosula (Dipterocarpaceae) highlights the ecological relevance of drought in aseasonal tropical rainforests.</title>
        <authorList>
            <person name="Ng K.K.S."/>
            <person name="Kobayashi M.J."/>
            <person name="Fawcett J.A."/>
            <person name="Hatakeyama M."/>
            <person name="Paape T."/>
            <person name="Ng C.H."/>
            <person name="Ang C.C."/>
            <person name="Tnah L.H."/>
            <person name="Lee C.T."/>
            <person name="Nishiyama T."/>
            <person name="Sese J."/>
            <person name="O'Brien M.J."/>
            <person name="Copetti D."/>
            <person name="Mohd Noor M.I."/>
            <person name="Ong R.C."/>
            <person name="Putra M."/>
            <person name="Sireger I.Z."/>
            <person name="Indrioko S."/>
            <person name="Kosugi Y."/>
            <person name="Izuno A."/>
            <person name="Isagi Y."/>
            <person name="Lee S.L."/>
            <person name="Shimizu K.K."/>
        </authorList>
    </citation>
    <scope>NUCLEOTIDE SEQUENCE [LARGE SCALE GENOMIC DNA]</scope>
    <source>
        <strain evidence="4">214</strain>
    </source>
</reference>
<dbReference type="PANTHER" id="PTHR33142:SF28">
    <property type="entry name" value="CYCLIN-DEPENDENT PROTEIN KINASE INHIBITOR SMR13"/>
    <property type="match status" value="1"/>
</dbReference>
<keyword evidence="1" id="KW-0649">Protein kinase inhibitor</keyword>
<dbReference type="AlphaFoldDB" id="A0AAV5KM94"/>
<keyword evidence="5" id="KW-1185">Reference proteome</keyword>
<accession>A0AAV5KM94</accession>
<keyword evidence="2" id="KW-0131">Cell cycle</keyword>
<proteinExistence type="predicted"/>
<dbReference type="InterPro" id="IPR040389">
    <property type="entry name" value="SMR"/>
</dbReference>
<evidence type="ECO:0000313" key="4">
    <source>
        <dbReference type="EMBL" id="GKV25734.1"/>
    </source>
</evidence>
<evidence type="ECO:0000256" key="2">
    <source>
        <dbReference type="ARBA" id="ARBA00023306"/>
    </source>
</evidence>
<name>A0AAV5KM94_9ROSI</name>
<feature type="compositionally biased region" description="Gly residues" evidence="3">
    <location>
        <begin position="1"/>
        <end position="13"/>
    </location>
</feature>
<dbReference type="GO" id="GO:0032875">
    <property type="term" value="P:regulation of DNA endoreduplication"/>
    <property type="evidence" value="ECO:0007669"/>
    <property type="project" value="InterPro"/>
</dbReference>
<dbReference type="Proteomes" id="UP001054252">
    <property type="component" value="Unassembled WGS sequence"/>
</dbReference>
<evidence type="ECO:0000256" key="1">
    <source>
        <dbReference type="ARBA" id="ARBA00023013"/>
    </source>
</evidence>
<dbReference type="EMBL" id="BPVZ01000070">
    <property type="protein sequence ID" value="GKV25734.1"/>
    <property type="molecule type" value="Genomic_DNA"/>
</dbReference>
<dbReference type="PANTHER" id="PTHR33142">
    <property type="entry name" value="CYCLIN-DEPENDENT PROTEIN KINASE INHIBITOR SMR13"/>
    <property type="match status" value="1"/>
</dbReference>
<dbReference type="GO" id="GO:0005634">
    <property type="term" value="C:nucleus"/>
    <property type="evidence" value="ECO:0007669"/>
    <property type="project" value="TreeGrafter"/>
</dbReference>
<feature type="region of interest" description="Disordered" evidence="3">
    <location>
        <begin position="1"/>
        <end position="43"/>
    </location>
</feature>
<evidence type="ECO:0000313" key="5">
    <source>
        <dbReference type="Proteomes" id="UP001054252"/>
    </source>
</evidence>
<comment type="caution">
    <text evidence="4">The sequence shown here is derived from an EMBL/GenBank/DDBJ whole genome shotgun (WGS) entry which is preliminary data.</text>
</comment>
<organism evidence="4 5">
    <name type="scientific">Rubroshorea leprosula</name>
    <dbReference type="NCBI Taxonomy" id="152421"/>
    <lineage>
        <taxon>Eukaryota</taxon>
        <taxon>Viridiplantae</taxon>
        <taxon>Streptophyta</taxon>
        <taxon>Embryophyta</taxon>
        <taxon>Tracheophyta</taxon>
        <taxon>Spermatophyta</taxon>
        <taxon>Magnoliopsida</taxon>
        <taxon>eudicotyledons</taxon>
        <taxon>Gunneridae</taxon>
        <taxon>Pentapetalae</taxon>
        <taxon>rosids</taxon>
        <taxon>malvids</taxon>
        <taxon>Malvales</taxon>
        <taxon>Dipterocarpaceae</taxon>
        <taxon>Rubroshorea</taxon>
    </lineage>
</organism>
<dbReference type="GO" id="GO:0004860">
    <property type="term" value="F:protein kinase inhibitor activity"/>
    <property type="evidence" value="ECO:0007669"/>
    <property type="project" value="UniProtKB-KW"/>
</dbReference>